<name>A0A344USA2_9ACTN</name>
<sequence length="279" mass="29792">MLGRNRIQIKTPEQIRVMRRAGLVVAEGLAAMGAAAVPGATTADLDQVGREVLARNKATSNFLDYGADWGIPPYPGVACISVNEVIVHGIPDSRELHEGDIVSVDYGAIIDGWHGDGARTFMVGEVTDEAKELSEATRESMWAGISTIAAGARIGDVSAAVQMSLESHERDYGIVREYTGHGIGTEMHMDPDVPNWGRAHRGPRIATGMCLCVEPMATLGSEDTATLDDEWTVRTVDGSWASHWENTVAVTGSGLWVLTEPDGGKAELEARGVPFGPLD</sequence>
<dbReference type="EMBL" id="CP025198">
    <property type="protein sequence ID" value="AXE38150.1"/>
    <property type="molecule type" value="Genomic_DNA"/>
</dbReference>
<dbReference type="PANTHER" id="PTHR43330:SF27">
    <property type="entry name" value="METHIONINE AMINOPEPTIDASE"/>
    <property type="match status" value="1"/>
</dbReference>
<keyword evidence="8" id="KW-0812">Transmembrane</keyword>
<feature type="binding site" evidence="6">
    <location>
        <position position="116"/>
    </location>
    <ligand>
        <name>a divalent metal cation</name>
        <dbReference type="ChEBI" id="CHEBI:60240"/>
        <label>1</label>
    </ligand>
</feature>
<evidence type="ECO:0000313" key="11">
    <source>
        <dbReference type="Proteomes" id="UP000251995"/>
    </source>
</evidence>
<keyword evidence="2 6" id="KW-0031">Aminopeptidase</keyword>
<evidence type="ECO:0000256" key="3">
    <source>
        <dbReference type="ARBA" id="ARBA00022670"/>
    </source>
</evidence>
<dbReference type="OrthoDB" id="9802055at2"/>
<dbReference type="InterPro" id="IPR001714">
    <property type="entry name" value="Pept_M24_MAP"/>
</dbReference>
<dbReference type="PRINTS" id="PR00599">
    <property type="entry name" value="MAPEPTIDASE"/>
</dbReference>
<dbReference type="GO" id="GO:0046872">
    <property type="term" value="F:metal ion binding"/>
    <property type="evidence" value="ECO:0007669"/>
    <property type="project" value="UniProtKB-UniRule"/>
</dbReference>
<feature type="transmembrane region" description="Helical" evidence="8">
    <location>
        <begin position="21"/>
        <end position="40"/>
    </location>
</feature>
<evidence type="ECO:0000313" key="10">
    <source>
        <dbReference type="EMBL" id="AXE38150.1"/>
    </source>
</evidence>
<feature type="binding site" evidence="6">
    <location>
        <position position="245"/>
    </location>
    <ligand>
        <name>a divalent metal cation</name>
        <dbReference type="ChEBI" id="CHEBI:60240"/>
        <label>2</label>
        <note>catalytic</note>
    </ligand>
</feature>
<dbReference type="GO" id="GO:0004239">
    <property type="term" value="F:initiator methionyl aminopeptidase activity"/>
    <property type="evidence" value="ECO:0007669"/>
    <property type="project" value="UniProtKB-UniRule"/>
</dbReference>
<dbReference type="GO" id="GO:0006508">
    <property type="term" value="P:proteolysis"/>
    <property type="evidence" value="ECO:0007669"/>
    <property type="project" value="UniProtKB-KW"/>
</dbReference>
<keyword evidence="5 6" id="KW-0378">Hydrolase</keyword>
<dbReference type="HAMAP" id="MF_01974">
    <property type="entry name" value="MetAP_1"/>
    <property type="match status" value="1"/>
</dbReference>
<organism evidence="10 11">
    <name type="scientific">Acidipropionibacterium virtanenii</name>
    <dbReference type="NCBI Taxonomy" id="2057246"/>
    <lineage>
        <taxon>Bacteria</taxon>
        <taxon>Bacillati</taxon>
        <taxon>Actinomycetota</taxon>
        <taxon>Actinomycetes</taxon>
        <taxon>Propionibacteriales</taxon>
        <taxon>Propionibacteriaceae</taxon>
        <taxon>Acidipropionibacterium</taxon>
    </lineage>
</organism>
<comment type="similarity">
    <text evidence="6">Belongs to the peptidase M24A family. Methionine aminopeptidase type 1 subfamily.</text>
</comment>
<evidence type="ECO:0000256" key="6">
    <source>
        <dbReference type="HAMAP-Rule" id="MF_01974"/>
    </source>
</evidence>
<feature type="binding site" evidence="6">
    <location>
        <position position="214"/>
    </location>
    <ligand>
        <name>a divalent metal cation</name>
        <dbReference type="ChEBI" id="CHEBI:60240"/>
        <label>2</label>
        <note>catalytic</note>
    </ligand>
</feature>
<dbReference type="InterPro" id="IPR036005">
    <property type="entry name" value="Creatinase/aminopeptidase-like"/>
</dbReference>
<dbReference type="NCBIfam" id="TIGR00500">
    <property type="entry name" value="met_pdase_I"/>
    <property type="match status" value="1"/>
</dbReference>
<dbReference type="EC" id="3.4.11.18" evidence="6 7"/>
<evidence type="ECO:0000256" key="4">
    <source>
        <dbReference type="ARBA" id="ARBA00022723"/>
    </source>
</evidence>
<dbReference type="InterPro" id="IPR000994">
    <property type="entry name" value="Pept_M24"/>
</dbReference>
<evidence type="ECO:0000256" key="1">
    <source>
        <dbReference type="ARBA" id="ARBA00002521"/>
    </source>
</evidence>
<dbReference type="Pfam" id="PF00557">
    <property type="entry name" value="Peptidase_M24"/>
    <property type="match status" value="1"/>
</dbReference>
<evidence type="ECO:0000256" key="8">
    <source>
        <dbReference type="SAM" id="Phobius"/>
    </source>
</evidence>
<feature type="binding site" evidence="6">
    <location>
        <position position="116"/>
    </location>
    <ligand>
        <name>a divalent metal cation</name>
        <dbReference type="ChEBI" id="CHEBI:60240"/>
        <label>2</label>
        <note>catalytic</note>
    </ligand>
</feature>
<feature type="binding site" evidence="6">
    <location>
        <position position="188"/>
    </location>
    <ligand>
        <name>substrate</name>
    </ligand>
</feature>
<dbReference type="AlphaFoldDB" id="A0A344USA2"/>
<dbReference type="RefSeq" id="WP_114044206.1">
    <property type="nucleotide sequence ID" value="NZ_CP025198.1"/>
</dbReference>
<reference evidence="10 11" key="1">
    <citation type="submission" date="2017-12" db="EMBL/GenBank/DDBJ databases">
        <title>The whole genome sequence of the Acidipropionibacterium virtanenii sp. nov. type strain JS278.</title>
        <authorList>
            <person name="Laine P."/>
            <person name="Deptula P."/>
            <person name="Varmanen P."/>
            <person name="Auvinen P."/>
        </authorList>
    </citation>
    <scope>NUCLEOTIDE SEQUENCE [LARGE SCALE GENOMIC DNA]</scope>
    <source>
        <strain evidence="10 11">JS278</strain>
    </source>
</reference>
<keyword evidence="3 6" id="KW-0645">Protease</keyword>
<dbReference type="GO" id="GO:0005829">
    <property type="term" value="C:cytosol"/>
    <property type="evidence" value="ECO:0007669"/>
    <property type="project" value="TreeGrafter"/>
</dbReference>
<accession>A0A344USA2</accession>
<dbReference type="PROSITE" id="PS00680">
    <property type="entry name" value="MAP_1"/>
    <property type="match status" value="1"/>
</dbReference>
<keyword evidence="8" id="KW-0472">Membrane</keyword>
<feature type="domain" description="Peptidase M24" evidence="9">
    <location>
        <begin position="17"/>
        <end position="251"/>
    </location>
</feature>
<dbReference type="GO" id="GO:0070006">
    <property type="term" value="F:metalloaminopeptidase activity"/>
    <property type="evidence" value="ECO:0007669"/>
    <property type="project" value="UniProtKB-UniRule"/>
</dbReference>
<dbReference type="CDD" id="cd01086">
    <property type="entry name" value="MetAP1"/>
    <property type="match status" value="1"/>
</dbReference>
<comment type="function">
    <text evidence="1 6">Removes the N-terminal methionine from nascent proteins. The N-terminal methionine is often cleaved when the second residue in the primary sequence is small and uncharged (Met-Ala-, Cys, Gly, Pro, Ser, Thr, or Val). Requires deformylation of the N(alpha)-formylated initiator methionine before it can be hydrolyzed.</text>
</comment>
<evidence type="ECO:0000256" key="5">
    <source>
        <dbReference type="ARBA" id="ARBA00022801"/>
    </source>
</evidence>
<feature type="binding site" evidence="6">
    <location>
        <position position="88"/>
    </location>
    <ligand>
        <name>substrate</name>
    </ligand>
</feature>
<feature type="binding site" evidence="6">
    <location>
        <position position="181"/>
    </location>
    <ligand>
        <name>a divalent metal cation</name>
        <dbReference type="ChEBI" id="CHEBI:60240"/>
        <label>2</label>
        <note>catalytic</note>
    </ligand>
</feature>
<proteinExistence type="inferred from homology"/>
<gene>
    <name evidence="10" type="primary">map_1</name>
    <name evidence="6" type="synonym">map</name>
    <name evidence="10" type="ORF">JS278_00967</name>
</gene>
<evidence type="ECO:0000256" key="2">
    <source>
        <dbReference type="ARBA" id="ARBA00022438"/>
    </source>
</evidence>
<dbReference type="Gene3D" id="3.90.230.10">
    <property type="entry name" value="Creatinase/methionine aminopeptidase superfamily"/>
    <property type="match status" value="1"/>
</dbReference>
<dbReference type="Proteomes" id="UP000251995">
    <property type="component" value="Chromosome"/>
</dbReference>
<dbReference type="SUPFAM" id="SSF55920">
    <property type="entry name" value="Creatinase/aminopeptidase"/>
    <property type="match status" value="1"/>
</dbReference>
<comment type="cofactor">
    <cofactor evidence="6">
        <name>Co(2+)</name>
        <dbReference type="ChEBI" id="CHEBI:48828"/>
    </cofactor>
    <cofactor evidence="6">
        <name>Zn(2+)</name>
        <dbReference type="ChEBI" id="CHEBI:29105"/>
    </cofactor>
    <cofactor evidence="6">
        <name>Mn(2+)</name>
        <dbReference type="ChEBI" id="CHEBI:29035"/>
    </cofactor>
    <cofactor evidence="6">
        <name>Fe(2+)</name>
        <dbReference type="ChEBI" id="CHEBI:29033"/>
    </cofactor>
    <text evidence="6">Binds 2 divalent metal cations per subunit. Has a high-affinity and a low affinity metal-binding site. The true nature of the physiological cofactor is under debate. The enzyme is active with cobalt, zinc, manganese or divalent iron ions. Most likely, methionine aminopeptidases function as mononuclear Fe(2+)-metalloproteases under physiological conditions, and the catalytically relevant metal-binding site has been assigned to the histidine-containing high-affinity site.</text>
</comment>
<dbReference type="InterPro" id="IPR002467">
    <property type="entry name" value="Pept_M24A_MAP1"/>
</dbReference>
<evidence type="ECO:0000256" key="7">
    <source>
        <dbReference type="RuleBase" id="RU003653"/>
    </source>
</evidence>
<keyword evidence="4 6" id="KW-0479">Metal-binding</keyword>
<keyword evidence="11" id="KW-1185">Reference proteome</keyword>
<comment type="catalytic activity">
    <reaction evidence="6 7">
        <text>Release of N-terminal amino acids, preferentially methionine, from peptides and arylamides.</text>
        <dbReference type="EC" id="3.4.11.18"/>
    </reaction>
</comment>
<dbReference type="PANTHER" id="PTHR43330">
    <property type="entry name" value="METHIONINE AMINOPEPTIDASE"/>
    <property type="match status" value="1"/>
</dbReference>
<comment type="subunit">
    <text evidence="6">Monomer.</text>
</comment>
<keyword evidence="8" id="KW-1133">Transmembrane helix</keyword>
<dbReference type="KEGG" id="acij:JS278_00967"/>
<protein>
    <recommendedName>
        <fullName evidence="6 7">Methionine aminopeptidase</fullName>
        <shortName evidence="6">MAP</shortName>
        <shortName evidence="6">MetAP</shortName>
        <ecNumber evidence="6 7">3.4.11.18</ecNumber>
    </recommendedName>
    <alternativeName>
        <fullName evidence="6">Peptidase M</fullName>
    </alternativeName>
</protein>
<feature type="binding site" evidence="6">
    <location>
        <position position="105"/>
    </location>
    <ligand>
        <name>a divalent metal cation</name>
        <dbReference type="ChEBI" id="CHEBI:60240"/>
        <label>1</label>
    </ligand>
</feature>
<feature type="binding site" evidence="6">
    <location>
        <position position="245"/>
    </location>
    <ligand>
        <name>a divalent metal cation</name>
        <dbReference type="ChEBI" id="CHEBI:60240"/>
        <label>1</label>
    </ligand>
</feature>
<evidence type="ECO:0000259" key="9">
    <source>
        <dbReference type="Pfam" id="PF00557"/>
    </source>
</evidence>